<dbReference type="EMBL" id="AP019376">
    <property type="protein sequence ID" value="BBH87508.1"/>
    <property type="molecule type" value="Genomic_DNA"/>
</dbReference>
<accession>A0A455SJH5</accession>
<dbReference type="SUPFAM" id="SSF52540">
    <property type="entry name" value="P-loop containing nucleoside triphosphate hydrolases"/>
    <property type="match status" value="1"/>
</dbReference>
<organism evidence="2">
    <name type="scientific">Thermosporothrix sp. COM3</name>
    <dbReference type="NCBI Taxonomy" id="2490863"/>
    <lineage>
        <taxon>Bacteria</taxon>
        <taxon>Bacillati</taxon>
        <taxon>Chloroflexota</taxon>
        <taxon>Ktedonobacteria</taxon>
        <taxon>Ktedonobacterales</taxon>
        <taxon>Thermosporotrichaceae</taxon>
        <taxon>Thermosporothrix</taxon>
    </lineage>
</organism>
<dbReference type="SMART" id="SM00421">
    <property type="entry name" value="HTH_LUXR"/>
    <property type="match status" value="1"/>
</dbReference>
<dbReference type="InterPro" id="IPR058852">
    <property type="entry name" value="HTH_77"/>
</dbReference>
<dbReference type="InterPro" id="IPR016032">
    <property type="entry name" value="Sig_transdc_resp-reg_C-effctor"/>
</dbReference>
<gene>
    <name evidence="2" type="ORF">KTC_22590</name>
</gene>
<dbReference type="PANTHER" id="PTHR47691">
    <property type="entry name" value="REGULATOR-RELATED"/>
    <property type="match status" value="1"/>
</dbReference>
<dbReference type="InterPro" id="IPR049945">
    <property type="entry name" value="AAA_22"/>
</dbReference>
<dbReference type="CDD" id="cd06170">
    <property type="entry name" value="LuxR_C_like"/>
    <property type="match status" value="1"/>
</dbReference>
<sequence>MHHVMAAPTVFLGRSQEIAEIGAQLADPACRLLTLVGPGGIGKTRLAQEVTSRAGALFPDGVFFVSLAALNRVDGLLPAIAEAMPFRFQPGNLSPHEQFFGFLREKQPQRMLLVLDNMEHLLEGVELVAEMLAATSGLKILATSREALNLQEEWLWPVSGLAYPLEEDYAPETYSAVQLFVERARRVRGDFELAEDEQGVVEICRLVEGMPLAIELAVSWLKTLRPADIAQEISRNLDLLATRSRNLPQRHRSMRSVFSHSWHLLDEQERDVFMKISVFRGGFTRDAAEVVAGAALTTLAGLIDKSLLRRKTSGRFEVHELLRQYGEEQLEATGQAGAIRQAFSDYTLGRLHQLERDIKAHHQSTALDAIEEDFENIRYAWHLAIQQERVTALSAAVESMQLFADMRGRYHEIVALLQAAIEPFSSSPVEEHAVLLCRMQARLIRLILLGNMPEEQDMRAQIDACLALARARRDQAEIGFCLLVSGLLAICEESDKYFCFSPKSRTLFRESAAVFEQLHDPFYQADALAWLIWDGTPIESPGVHPGLETLQHSLELRRSIHDQNGIAWLTLNLVCIAIEQQDYRAYEHFAREALGVMREIENVKGIQQALFNLAQATFLKGALEEALVLIGQMRALADATSYFDGASLSAHLKAFVLCVKDDTYIKGAFLMQAKQARGLEPFFDSDYDLGRYWGQALIDCGQERYAAARQHYAALFWGPLNDPAPAAFCLVLEALAQAHDGRMQEAAELVGLALQQPEQVTGWLRHWPKFARLEADLNRQLGDEAAREARKRGAALDLQTTLQAILKEAEQTPQAAANQALLEPLSARELDVLRLIAQGLSNRDIARQLVLSQGTVKVHTRNIYGKLGVSSRTQALAQAARFRLL</sequence>
<proteinExistence type="predicted"/>
<reference evidence="2" key="1">
    <citation type="submission" date="2018-12" db="EMBL/GenBank/DDBJ databases">
        <title>Novel natural products biosynthetic potential of the class Ktedonobacteria.</title>
        <authorList>
            <person name="Zheng Y."/>
            <person name="Saitou A."/>
            <person name="Wang C.M."/>
            <person name="Toyoda A."/>
            <person name="Minakuchi Y."/>
            <person name="Sekiguchi Y."/>
            <person name="Ueda K."/>
            <person name="Takano H."/>
            <person name="Sakai Y."/>
            <person name="Yokota A."/>
            <person name="Yabe S."/>
        </authorList>
    </citation>
    <scope>NUCLEOTIDE SEQUENCE</scope>
    <source>
        <strain evidence="2">COM3</strain>
    </source>
</reference>
<dbReference type="PROSITE" id="PS00622">
    <property type="entry name" value="HTH_LUXR_1"/>
    <property type="match status" value="1"/>
</dbReference>
<name>A0A455SJH5_9CHLR</name>
<dbReference type="SUPFAM" id="SSF46894">
    <property type="entry name" value="C-terminal effector domain of the bipartite response regulators"/>
    <property type="match status" value="1"/>
</dbReference>
<feature type="domain" description="HTH luxR-type" evidence="1">
    <location>
        <begin position="818"/>
        <end position="883"/>
    </location>
</feature>
<dbReference type="InterPro" id="IPR036388">
    <property type="entry name" value="WH-like_DNA-bd_sf"/>
</dbReference>
<dbReference type="Pfam" id="PF13401">
    <property type="entry name" value="AAA_22"/>
    <property type="match status" value="1"/>
</dbReference>
<dbReference type="GO" id="GO:0003677">
    <property type="term" value="F:DNA binding"/>
    <property type="evidence" value="ECO:0007669"/>
    <property type="project" value="InterPro"/>
</dbReference>
<dbReference type="Gene3D" id="1.10.10.10">
    <property type="entry name" value="Winged helix-like DNA-binding domain superfamily/Winged helix DNA-binding domain"/>
    <property type="match status" value="1"/>
</dbReference>
<protein>
    <recommendedName>
        <fullName evidence="1">HTH luxR-type domain-containing protein</fullName>
    </recommendedName>
</protein>
<evidence type="ECO:0000259" key="1">
    <source>
        <dbReference type="PROSITE" id="PS50043"/>
    </source>
</evidence>
<dbReference type="Gene3D" id="1.25.40.10">
    <property type="entry name" value="Tetratricopeptide repeat domain"/>
    <property type="match status" value="1"/>
</dbReference>
<dbReference type="InterPro" id="IPR027417">
    <property type="entry name" value="P-loop_NTPase"/>
</dbReference>
<dbReference type="InterPro" id="IPR011990">
    <property type="entry name" value="TPR-like_helical_dom_sf"/>
</dbReference>
<dbReference type="GO" id="GO:0006355">
    <property type="term" value="P:regulation of DNA-templated transcription"/>
    <property type="evidence" value="ECO:0007669"/>
    <property type="project" value="InterPro"/>
</dbReference>
<dbReference type="AlphaFoldDB" id="A0A455SJH5"/>
<dbReference type="GO" id="GO:0016887">
    <property type="term" value="F:ATP hydrolysis activity"/>
    <property type="evidence" value="ECO:0007669"/>
    <property type="project" value="InterPro"/>
</dbReference>
<dbReference type="Gene3D" id="3.40.50.300">
    <property type="entry name" value="P-loop containing nucleotide triphosphate hydrolases"/>
    <property type="match status" value="1"/>
</dbReference>
<dbReference type="InterPro" id="IPR000792">
    <property type="entry name" value="Tscrpt_reg_LuxR_C"/>
</dbReference>
<dbReference type="Pfam" id="PF00196">
    <property type="entry name" value="GerE"/>
    <property type="match status" value="1"/>
</dbReference>
<dbReference type="PANTHER" id="PTHR47691:SF3">
    <property type="entry name" value="HTH-TYPE TRANSCRIPTIONAL REGULATOR RV0890C-RELATED"/>
    <property type="match status" value="1"/>
</dbReference>
<dbReference type="Pfam" id="PF25872">
    <property type="entry name" value="HTH_77"/>
    <property type="match status" value="1"/>
</dbReference>
<dbReference type="PRINTS" id="PR00038">
    <property type="entry name" value="HTHLUXR"/>
</dbReference>
<evidence type="ECO:0000313" key="2">
    <source>
        <dbReference type="EMBL" id="BBH87508.1"/>
    </source>
</evidence>
<dbReference type="PRINTS" id="PR00364">
    <property type="entry name" value="DISEASERSIST"/>
</dbReference>
<dbReference type="PROSITE" id="PS50043">
    <property type="entry name" value="HTH_LUXR_2"/>
    <property type="match status" value="1"/>
</dbReference>